<dbReference type="GO" id="GO:0005886">
    <property type="term" value="C:plasma membrane"/>
    <property type="evidence" value="ECO:0007669"/>
    <property type="project" value="UniProtKB-SubCell"/>
</dbReference>
<dbReference type="PANTHER" id="PTHR30619">
    <property type="entry name" value="DNA INTERNALIZATION/COMPETENCE PROTEIN COMEC/REC2"/>
    <property type="match status" value="1"/>
</dbReference>
<dbReference type="Pfam" id="PF03772">
    <property type="entry name" value="Competence"/>
    <property type="match status" value="1"/>
</dbReference>
<name>A0A1W1EAM6_9ZZZZ</name>
<dbReference type="InterPro" id="IPR004477">
    <property type="entry name" value="ComEC_N"/>
</dbReference>
<keyword evidence="3 6" id="KW-0812">Transmembrane</keyword>
<evidence type="ECO:0000313" key="8">
    <source>
        <dbReference type="EMBL" id="SFV90911.1"/>
    </source>
</evidence>
<dbReference type="AlphaFoldDB" id="A0A1W1EAM6"/>
<organism evidence="8">
    <name type="scientific">hydrothermal vent metagenome</name>
    <dbReference type="NCBI Taxonomy" id="652676"/>
    <lineage>
        <taxon>unclassified sequences</taxon>
        <taxon>metagenomes</taxon>
        <taxon>ecological metagenomes</taxon>
    </lineage>
</organism>
<feature type="transmembrane region" description="Helical" evidence="6">
    <location>
        <begin position="337"/>
        <end position="358"/>
    </location>
</feature>
<keyword evidence="5 6" id="KW-0472">Membrane</keyword>
<feature type="transmembrane region" description="Helical" evidence="6">
    <location>
        <begin position="12"/>
        <end position="32"/>
    </location>
</feature>
<dbReference type="PANTHER" id="PTHR30619:SF7">
    <property type="entry name" value="BETA-LACTAMASE DOMAIN PROTEIN"/>
    <property type="match status" value="1"/>
</dbReference>
<feature type="transmembrane region" description="Helical" evidence="6">
    <location>
        <begin position="378"/>
        <end position="396"/>
    </location>
</feature>
<dbReference type="NCBIfam" id="TIGR00360">
    <property type="entry name" value="ComEC_N-term"/>
    <property type="match status" value="1"/>
</dbReference>
<comment type="subcellular location">
    <subcellularLocation>
        <location evidence="1">Cell membrane</location>
        <topology evidence="1">Multi-pass membrane protein</topology>
    </subcellularLocation>
</comment>
<evidence type="ECO:0000259" key="7">
    <source>
        <dbReference type="Pfam" id="PF03772"/>
    </source>
</evidence>
<proteinExistence type="predicted"/>
<evidence type="ECO:0000256" key="6">
    <source>
        <dbReference type="SAM" id="Phobius"/>
    </source>
</evidence>
<evidence type="ECO:0000256" key="2">
    <source>
        <dbReference type="ARBA" id="ARBA00022475"/>
    </source>
</evidence>
<feature type="transmembrane region" description="Helical" evidence="6">
    <location>
        <begin position="164"/>
        <end position="187"/>
    </location>
</feature>
<keyword evidence="2" id="KW-1003">Cell membrane</keyword>
<sequence>MEKPALFASRREFVYFILIAAVMLAVHLGWHYAQYREFVAKPFFFTYANVLLSYPKQKQHRSYQVLKLRTDERLQLYTTTHRKKSLQGKRIRIEIFPDKRIGFWDFMGTFYAKSRIRQLSDMPNTLQTKLGNTVSAQHHNPMLQALYKALFFADPVPKELREKVALLGVSHLIALSGFHLGMLWFLLYEGLLMLYRPLQQRFFPYRFALMDMGLVTLAVLGFYLYMTGMPPSLVRAYAMITAGWIMLLLGVELVSFYFLAAVLTLLVVIFPALLASLGFWFSVAGVFYIFLLLHYTKEMPVWVTTLLVIPVGIFVLMLPVVHTVFPVTATSQLLSPLLSLLFIPFYPAAMLLHLIGAGELFDTALEQLLTWGTPATDHQLPLWAGVIYVLLSLAAIRYRYAFYLLCLLAAGYGVYIFVNM</sequence>
<dbReference type="EMBL" id="FPIB01000026">
    <property type="protein sequence ID" value="SFV90911.1"/>
    <property type="molecule type" value="Genomic_DNA"/>
</dbReference>
<evidence type="ECO:0000256" key="1">
    <source>
        <dbReference type="ARBA" id="ARBA00004651"/>
    </source>
</evidence>
<evidence type="ECO:0000256" key="5">
    <source>
        <dbReference type="ARBA" id="ARBA00023136"/>
    </source>
</evidence>
<evidence type="ECO:0000256" key="3">
    <source>
        <dbReference type="ARBA" id="ARBA00022692"/>
    </source>
</evidence>
<gene>
    <name evidence="8" type="ORF">MNB_SV-4-465</name>
</gene>
<feature type="transmembrane region" description="Helical" evidence="6">
    <location>
        <begin position="207"/>
        <end position="226"/>
    </location>
</feature>
<feature type="transmembrane region" description="Helical" evidence="6">
    <location>
        <begin position="401"/>
        <end position="418"/>
    </location>
</feature>
<keyword evidence="4 6" id="KW-1133">Transmembrane helix</keyword>
<evidence type="ECO:0000256" key="4">
    <source>
        <dbReference type="ARBA" id="ARBA00022989"/>
    </source>
</evidence>
<reference evidence="8" key="1">
    <citation type="submission" date="2016-10" db="EMBL/GenBank/DDBJ databases">
        <authorList>
            <person name="de Groot N.N."/>
        </authorList>
    </citation>
    <scope>NUCLEOTIDE SEQUENCE</scope>
</reference>
<dbReference type="InterPro" id="IPR052159">
    <property type="entry name" value="Competence_DNA_uptake"/>
</dbReference>
<feature type="transmembrane region" description="Helical" evidence="6">
    <location>
        <begin position="279"/>
        <end position="296"/>
    </location>
</feature>
<protein>
    <submittedName>
        <fullName evidence="8">Competence protein</fullName>
    </submittedName>
</protein>
<accession>A0A1W1EAM6</accession>
<feature type="domain" description="ComEC/Rec2-related protein" evidence="7">
    <location>
        <begin position="156"/>
        <end position="371"/>
    </location>
</feature>
<feature type="transmembrane region" description="Helical" evidence="6">
    <location>
        <begin position="302"/>
        <end position="325"/>
    </location>
</feature>